<gene>
    <name evidence="1" type="ORF">H9Q80_10830</name>
</gene>
<reference evidence="1 2" key="1">
    <citation type="submission" date="2020-08" db="EMBL/GenBank/DDBJ databases">
        <authorList>
            <person name="Liu C."/>
            <person name="Sun Q."/>
        </authorList>
    </citation>
    <scope>NUCLEOTIDE SEQUENCE [LARGE SCALE GENOMIC DNA]</scope>
    <source>
        <strain evidence="1 2">NSJ-61</strain>
    </source>
</reference>
<dbReference type="Proteomes" id="UP000515856">
    <property type="component" value="Chromosome"/>
</dbReference>
<accession>A0A7G9GIZ8</accession>
<evidence type="ECO:0000313" key="2">
    <source>
        <dbReference type="Proteomes" id="UP000515856"/>
    </source>
</evidence>
<keyword evidence="2" id="KW-1185">Reference proteome</keyword>
<dbReference type="EMBL" id="CP060636">
    <property type="protein sequence ID" value="QNM10780.1"/>
    <property type="molecule type" value="Genomic_DNA"/>
</dbReference>
<proteinExistence type="predicted"/>
<evidence type="ECO:0008006" key="3">
    <source>
        <dbReference type="Google" id="ProtNLM"/>
    </source>
</evidence>
<organism evidence="1 2">
    <name type="scientific">[Eubacterium] hominis</name>
    <dbReference type="NCBI Taxonomy" id="2764325"/>
    <lineage>
        <taxon>Bacteria</taxon>
        <taxon>Bacillati</taxon>
        <taxon>Bacillota</taxon>
        <taxon>Erysipelotrichia</taxon>
        <taxon>Erysipelotrichales</taxon>
        <taxon>Erysipelotrichaceae</taxon>
        <taxon>Amedibacillus</taxon>
    </lineage>
</organism>
<dbReference type="RefSeq" id="WP_117455813.1">
    <property type="nucleotide sequence ID" value="NZ_CP060636.1"/>
</dbReference>
<sequence length="177" mass="20927">MKKKYLIWFMIILLAGVGCFEITRTKTTEIACAQTFSYADYPLNKQMFERHANECSISSKLLQDNHILEFSVNGIRVKITKERQRLMFHNKKPREKTIRKQLEHDGKIIKVIYKGVEENGQTGIYAKFMFSYKGYFIRGNLRGVYYQEKKKSVKEIPEEVFTQTETRILKFVDTYIA</sequence>
<name>A0A7G9GIZ8_9FIRM</name>
<dbReference type="PROSITE" id="PS51257">
    <property type="entry name" value="PROKAR_LIPOPROTEIN"/>
    <property type="match status" value="1"/>
</dbReference>
<dbReference type="AlphaFoldDB" id="A0A7G9GIZ8"/>
<protein>
    <recommendedName>
        <fullName evidence="3">Lipoprotein</fullName>
    </recommendedName>
</protein>
<dbReference type="KEGG" id="ehn:H9Q80_10830"/>
<evidence type="ECO:0000313" key="1">
    <source>
        <dbReference type="EMBL" id="QNM10780.1"/>
    </source>
</evidence>